<dbReference type="InterPro" id="IPR001242">
    <property type="entry name" value="Condensation_dom"/>
</dbReference>
<dbReference type="EMBL" id="CP034550">
    <property type="protein sequence ID" value="QFZ19887.1"/>
    <property type="molecule type" value="Genomic_DNA"/>
</dbReference>
<evidence type="ECO:0000256" key="3">
    <source>
        <dbReference type="ARBA" id="ARBA00022553"/>
    </source>
</evidence>
<dbReference type="KEGG" id="ssyi:EKG83_22840"/>
<dbReference type="InterPro" id="IPR000873">
    <property type="entry name" value="AMP-dep_synth/lig_dom"/>
</dbReference>
<dbReference type="FunFam" id="2.30.38.10:FF:000001">
    <property type="entry name" value="Non-ribosomal peptide synthetase PvdI"/>
    <property type="match status" value="1"/>
</dbReference>
<dbReference type="Gene3D" id="3.40.50.1820">
    <property type="entry name" value="alpha/beta hydrolase"/>
    <property type="match status" value="1"/>
</dbReference>
<dbReference type="Pfam" id="PF04738">
    <property type="entry name" value="Lant_dehydr_N"/>
    <property type="match status" value="2"/>
</dbReference>
<dbReference type="GO" id="GO:0008610">
    <property type="term" value="P:lipid biosynthetic process"/>
    <property type="evidence" value="ECO:0007669"/>
    <property type="project" value="UniProtKB-ARBA"/>
</dbReference>
<dbReference type="InterPro" id="IPR006827">
    <property type="entry name" value="Lant_deHydtase_N"/>
</dbReference>
<dbReference type="GO" id="GO:0043041">
    <property type="term" value="P:amino acid activation for nonribosomal peptide biosynthetic process"/>
    <property type="evidence" value="ECO:0007669"/>
    <property type="project" value="TreeGrafter"/>
</dbReference>
<dbReference type="Gene3D" id="3.30.559.30">
    <property type="entry name" value="Nonribosomal peptide synthetase, condensation domain"/>
    <property type="match status" value="1"/>
</dbReference>
<dbReference type="Pfam" id="PF00501">
    <property type="entry name" value="AMP-binding"/>
    <property type="match status" value="1"/>
</dbReference>
<dbReference type="SUPFAM" id="SSF47336">
    <property type="entry name" value="ACP-like"/>
    <property type="match status" value="1"/>
</dbReference>
<evidence type="ECO:0000256" key="4">
    <source>
        <dbReference type="SAM" id="MobiDB-lite"/>
    </source>
</evidence>
<dbReference type="CDD" id="cd12117">
    <property type="entry name" value="A_NRPS_Srf_like"/>
    <property type="match status" value="1"/>
</dbReference>
<dbReference type="InterPro" id="IPR006162">
    <property type="entry name" value="Ppantetheine_attach_site"/>
</dbReference>
<dbReference type="InterPro" id="IPR020845">
    <property type="entry name" value="AMP-binding_CS"/>
</dbReference>
<gene>
    <name evidence="6" type="ORF">EKG83_22840</name>
</gene>
<name>A0A5Q0H0W5_SACSY</name>
<dbReference type="GO" id="GO:0009239">
    <property type="term" value="P:enterobactin biosynthetic process"/>
    <property type="evidence" value="ECO:0007669"/>
    <property type="project" value="TreeGrafter"/>
</dbReference>
<dbReference type="GO" id="GO:0031177">
    <property type="term" value="F:phosphopantetheine binding"/>
    <property type="evidence" value="ECO:0007669"/>
    <property type="project" value="TreeGrafter"/>
</dbReference>
<dbReference type="Proteomes" id="UP000325787">
    <property type="component" value="Chromosome"/>
</dbReference>
<dbReference type="RefSeq" id="WP_153278309.1">
    <property type="nucleotide sequence ID" value="NZ_CP034550.1"/>
</dbReference>
<comment type="cofactor">
    <cofactor evidence="1">
        <name>pantetheine 4'-phosphate</name>
        <dbReference type="ChEBI" id="CHEBI:47942"/>
    </cofactor>
</comment>
<evidence type="ECO:0000313" key="6">
    <source>
        <dbReference type="EMBL" id="QFZ19887.1"/>
    </source>
</evidence>
<dbReference type="InterPro" id="IPR045851">
    <property type="entry name" value="AMP-bd_C_sf"/>
</dbReference>
<evidence type="ECO:0000256" key="1">
    <source>
        <dbReference type="ARBA" id="ARBA00001957"/>
    </source>
</evidence>
<sequence>MPTESLSRPAPALPLQSGMIAAGLRDPAAGTDVIQCVQHWPGGLDTAAYLAAWRAAVERHPLLRTRFTWRADGGLEQWAGPAADVPVLADDSVTDLDAFLAADRRSGVDPVAAPPLRVVALPGDVVVTTFHHAILDGRSLAMLLAEIDDDYAARLSGGAPEFAPRPDFADYARWYDARTAPDEERFWRAELAGLPEPGPLPLEHAGPGTPVMATAGTGLTDAETGAVRALAAEAGVTVNTVVLAAWGLVLAVHGQADEAVFGVTRAARHGTVEGAHDMLGLLLATVPLRLPVDRDASVVDWLRSVRERSVAARDHQLCPLPVIQRAAGHDAPLMRSLVLFEHRELGAVLASRPSAPPGRRVRILRTPGYALTLYAFAEPRLSFQLIHDTGRFPAWAPDALLARVRDLVTGMAEAPDRPVRELTRPRGAERVRVLERWNDTAVDFPADATVPALFAEQVRARPDADAVFDGGRWLSYAELDRRSDRLAHELVARGAVPDRPVGLALPRGAGLVTAMLAVLKTGAAYLPLDPANPAAREAAALRESGATLVVVDRPRPLPDGVSGVVVSDVDTSGGPAFDAVPAHPLGLAYVNYTSGSTGRPKGVAVPHRGVVRLVTRPSFALLGPGRTLLHLSATAFDLTTLEVWGALLTGGRVVPAPEGPVDPAVLAGLLREHRVDVLWLTAGLFHQLVALDVDVLAGVGQLLAGGDVLAPAAVRAALAARGGKPLVNGYGPTENTTFTACHVMTSADQVGQTVPIGTPVQRSTVYVLDEEMRPVPVGVPGELYTGGDGLARGYLAAPGLTAARFVPDPFGAPGGRLYRTGDLARWRPDGVLEFLGRADQQVKVRGFLVEPAEVEAVLREHPAVAEAAVLPVGDGDARHLVAYVVPAGAFDVEAFDVEAFDVEAFDVEAFDAGAFDVEDVRAHVAERLPAYLCPARYAPLPELPLNRSGKVDRAALRTVRAPGARGTDRTPPATGVQRRLARLWRRLLDVAEVWAEDDFFAVGGNSLLAVRLVFRVREEFGVEVPVAALHRARTLAGCAEVIDGCLAESALAGGSLAGGSVADGSLVGGPAVGGGSAVGSSAIDGSPAVDGSPAANNSSALNGARRQVSAGITRRDRSAYRVPAQRTAAVADHLVLPDDGNWAAWRWVELRATGFGIEPLLALADPASARAAEEALEAEDEVGAARWAAFRVLREVEDRARGEQRSALRRIGRLVRKGRFTEAREALARIANASTAKAKYAITEHTSADHASADHANADHANVNHINRANVEMSNVDIAGSDRAGSAGADLTDVNISDVNISDVDIANVDIANVDIAGADISDVDIAEVDAALAAAADADARHNALLAAYADRFEQGGRAVAEVLREVSGDPKFREAVAWQNPRALQTAVDALHRTLQRALSGDRPATRNVDYRRWEHTAVSYLQRYCAKNDTIGFFGPVGWARVVDDAPAAITTAPGPDLIASRTTYLENWAVQQVAEALTTDEVRPWAVPRRMPFVRVEGDTVHVPMADPVRLPPLDAAVLAACDGLTGAHAIAAALGRPEPEVFAALDRLRRAKRIAWTLEVPPEALVPETSLRQQIAAIGDDEARAGAERALASIEDGRDAVRDAVGDPDRLVRAVEDLHERFTAVTGTAAVRRPGLFYAGRTVVHEECRRDLDVTLSPSLLETLWSPLSLVLEAARWYTSAGAALYGRALREVYRRRVAATGDERVSLADFWLWANDTIFRLDERLVRRLVGALQERWARALGGHELSGHGFGRHAADGHGPGAHGLDGHRPDGHAPGSHRPNSHASGAWEVHHRVADVRAAVLREFAAPRPGWRGAVQHSPDVLIAARDEQAICDGDYRWVLGEVHPGVNTMRSALFVSQHPDPEQLRTAMGRDMNGPRVVLATTREEGGTPQRLADALVLPGDLKIVSGHDACGPGLRGAVPVGDCDVVEVGGRLVARSRDGRVDLDLVELLNEQVMAQLVQHFRLLPAGEHTPRVSLDRLVVAREGWRLPSSRCGFAFAADETTRFLGAQAWRREHGMPRFLFVKSPVEHKPFYVDLASRPSVELFAHAVRALDREKPEAPMGVGEMLPDPDGLWLTDARGARHTAEFRVVAVDRRGRSEHGDTTTAGGGAR</sequence>
<reference evidence="7" key="1">
    <citation type="journal article" date="2021" name="Curr. Microbiol.">
        <title>Complete genome of nocamycin-producing strain Saccharothrix syringae NRRL B-16468 reveals the biosynthetic potential for secondary metabolites.</title>
        <authorList>
            <person name="Mo X."/>
            <person name="Yang S."/>
        </authorList>
    </citation>
    <scope>NUCLEOTIDE SEQUENCE [LARGE SCALE GENOMIC DNA]</scope>
    <source>
        <strain evidence="7">ATCC 51364 / DSM 43886 / JCM 6844 / KCTC 9398 / NBRC 14523 / NRRL B-16468 / INA 2240</strain>
    </source>
</reference>
<dbReference type="PROSITE" id="PS00455">
    <property type="entry name" value="AMP_BINDING"/>
    <property type="match status" value="1"/>
</dbReference>
<dbReference type="InterPro" id="IPR023213">
    <property type="entry name" value="CAT-like_dom_sf"/>
</dbReference>
<organism evidence="6 7">
    <name type="scientific">Saccharothrix syringae</name>
    <name type="common">Nocardiopsis syringae</name>
    <dbReference type="NCBI Taxonomy" id="103733"/>
    <lineage>
        <taxon>Bacteria</taxon>
        <taxon>Bacillati</taxon>
        <taxon>Actinomycetota</taxon>
        <taxon>Actinomycetes</taxon>
        <taxon>Pseudonocardiales</taxon>
        <taxon>Pseudonocardiaceae</taxon>
        <taxon>Saccharothrix</taxon>
    </lineage>
</organism>
<dbReference type="Gene3D" id="3.30.300.30">
    <property type="match status" value="1"/>
</dbReference>
<dbReference type="PROSITE" id="PS00012">
    <property type="entry name" value="PHOSPHOPANTETHEINE"/>
    <property type="match status" value="1"/>
</dbReference>
<keyword evidence="2" id="KW-0596">Phosphopantetheine</keyword>
<evidence type="ECO:0000313" key="7">
    <source>
        <dbReference type="Proteomes" id="UP000325787"/>
    </source>
</evidence>
<keyword evidence="3" id="KW-0597">Phosphoprotein</keyword>
<dbReference type="SUPFAM" id="SSF56801">
    <property type="entry name" value="Acetyl-CoA synthetase-like"/>
    <property type="match status" value="1"/>
</dbReference>
<dbReference type="Gene3D" id="2.160.20.80">
    <property type="entry name" value="E3 ubiquitin-protein ligase SopA"/>
    <property type="match status" value="1"/>
</dbReference>
<feature type="region of interest" description="Disordered" evidence="4">
    <location>
        <begin position="1088"/>
        <end position="1112"/>
    </location>
</feature>
<dbReference type="SUPFAM" id="SSF141571">
    <property type="entry name" value="Pentapeptide repeat-like"/>
    <property type="match status" value="1"/>
</dbReference>
<dbReference type="Pfam" id="PF00550">
    <property type="entry name" value="PP-binding"/>
    <property type="match status" value="1"/>
</dbReference>
<feature type="region of interest" description="Disordered" evidence="4">
    <location>
        <begin position="1758"/>
        <end position="1791"/>
    </location>
</feature>
<dbReference type="OrthoDB" id="8428173at2"/>
<protein>
    <submittedName>
        <fullName evidence="6">Amino acid adenylation domain-containing protein</fullName>
    </submittedName>
</protein>
<evidence type="ECO:0000259" key="5">
    <source>
        <dbReference type="PROSITE" id="PS50075"/>
    </source>
</evidence>
<dbReference type="Pfam" id="PF13193">
    <property type="entry name" value="AMP-binding_C"/>
    <property type="match status" value="1"/>
</dbReference>
<dbReference type="InterPro" id="IPR036736">
    <property type="entry name" value="ACP-like_sf"/>
</dbReference>
<dbReference type="GO" id="GO:0005829">
    <property type="term" value="C:cytosol"/>
    <property type="evidence" value="ECO:0007669"/>
    <property type="project" value="TreeGrafter"/>
</dbReference>
<dbReference type="SUPFAM" id="SSF52777">
    <property type="entry name" value="CoA-dependent acyltransferases"/>
    <property type="match status" value="2"/>
</dbReference>
<keyword evidence="7" id="KW-1185">Reference proteome</keyword>
<dbReference type="PROSITE" id="PS50075">
    <property type="entry name" value="CARRIER"/>
    <property type="match status" value="1"/>
</dbReference>
<dbReference type="GO" id="GO:0047527">
    <property type="term" value="F:2,3-dihydroxybenzoate-serine ligase activity"/>
    <property type="evidence" value="ECO:0007669"/>
    <property type="project" value="TreeGrafter"/>
</dbReference>
<dbReference type="Pfam" id="PF00668">
    <property type="entry name" value="Condensation"/>
    <property type="match status" value="1"/>
</dbReference>
<accession>A0A5Q0H0W5</accession>
<dbReference type="InterPro" id="IPR025110">
    <property type="entry name" value="AMP-bd_C"/>
</dbReference>
<dbReference type="Gene3D" id="2.30.38.10">
    <property type="entry name" value="Luciferase, Domain 3"/>
    <property type="match status" value="1"/>
</dbReference>
<dbReference type="PANTHER" id="PTHR45527:SF1">
    <property type="entry name" value="FATTY ACID SYNTHASE"/>
    <property type="match status" value="1"/>
</dbReference>
<feature type="domain" description="Carrier" evidence="5">
    <location>
        <begin position="971"/>
        <end position="1046"/>
    </location>
</feature>
<dbReference type="InterPro" id="IPR010071">
    <property type="entry name" value="AA_adenyl_dom"/>
</dbReference>
<proteinExistence type="predicted"/>
<dbReference type="NCBIfam" id="TIGR01733">
    <property type="entry name" value="AA-adenyl-dom"/>
    <property type="match status" value="1"/>
</dbReference>
<dbReference type="InterPro" id="IPR029058">
    <property type="entry name" value="AB_hydrolase_fold"/>
</dbReference>
<dbReference type="Gene3D" id="3.40.50.980">
    <property type="match status" value="2"/>
</dbReference>
<dbReference type="InterPro" id="IPR009081">
    <property type="entry name" value="PP-bd_ACP"/>
</dbReference>
<dbReference type="Gene3D" id="3.30.559.10">
    <property type="entry name" value="Chloramphenicol acetyltransferase-like domain"/>
    <property type="match status" value="1"/>
</dbReference>
<evidence type="ECO:0000256" key="2">
    <source>
        <dbReference type="ARBA" id="ARBA00022450"/>
    </source>
</evidence>
<dbReference type="GO" id="GO:0009366">
    <property type="term" value="C:enterobactin synthetase complex"/>
    <property type="evidence" value="ECO:0007669"/>
    <property type="project" value="TreeGrafter"/>
</dbReference>
<dbReference type="PANTHER" id="PTHR45527">
    <property type="entry name" value="NONRIBOSOMAL PEPTIDE SYNTHETASE"/>
    <property type="match status" value="1"/>
</dbReference>